<sequence>MNDVLKIHLNPDLKLYEFLKTHDLAIAAMRHEHNRLDAETENTSLVPVIELKCIEKHAADVFTRKTFLMVRDNIKLQGLLNRNEYLDDGFQKIHFIEDTENDRQCRV</sequence>
<comment type="caution">
    <text evidence="1">The sequence shown here is derived from an EMBL/GenBank/DDBJ whole genome shotgun (WGS) entry which is preliminary data.</text>
</comment>
<reference evidence="1 2" key="1">
    <citation type="submission" date="2024-11" db="EMBL/GenBank/DDBJ databases">
        <title>A near-complete genome assembly of Cinchona calisaya.</title>
        <authorList>
            <person name="Lian D.C."/>
            <person name="Zhao X.W."/>
            <person name="Wei L."/>
        </authorList>
    </citation>
    <scope>NUCLEOTIDE SEQUENCE [LARGE SCALE GENOMIC DNA]</scope>
    <source>
        <tissue evidence="1">Nenye</tissue>
    </source>
</reference>
<name>A0ABD3A8C5_9GENT</name>
<keyword evidence="2" id="KW-1185">Reference proteome</keyword>
<evidence type="ECO:0000313" key="2">
    <source>
        <dbReference type="Proteomes" id="UP001630127"/>
    </source>
</evidence>
<dbReference type="EMBL" id="JBJUIK010000005">
    <property type="protein sequence ID" value="KAL3527803.1"/>
    <property type="molecule type" value="Genomic_DNA"/>
</dbReference>
<organism evidence="1 2">
    <name type="scientific">Cinchona calisaya</name>
    <dbReference type="NCBI Taxonomy" id="153742"/>
    <lineage>
        <taxon>Eukaryota</taxon>
        <taxon>Viridiplantae</taxon>
        <taxon>Streptophyta</taxon>
        <taxon>Embryophyta</taxon>
        <taxon>Tracheophyta</taxon>
        <taxon>Spermatophyta</taxon>
        <taxon>Magnoliopsida</taxon>
        <taxon>eudicotyledons</taxon>
        <taxon>Gunneridae</taxon>
        <taxon>Pentapetalae</taxon>
        <taxon>asterids</taxon>
        <taxon>lamiids</taxon>
        <taxon>Gentianales</taxon>
        <taxon>Rubiaceae</taxon>
        <taxon>Cinchonoideae</taxon>
        <taxon>Cinchoneae</taxon>
        <taxon>Cinchona</taxon>
    </lineage>
</organism>
<accession>A0ABD3A8C5</accession>
<gene>
    <name evidence="1" type="ORF">ACH5RR_012459</name>
</gene>
<protein>
    <submittedName>
        <fullName evidence="1">Uncharacterized protein</fullName>
    </submittedName>
</protein>
<dbReference type="AlphaFoldDB" id="A0ABD3A8C5"/>
<evidence type="ECO:0000313" key="1">
    <source>
        <dbReference type="EMBL" id="KAL3527803.1"/>
    </source>
</evidence>
<dbReference type="Proteomes" id="UP001630127">
    <property type="component" value="Unassembled WGS sequence"/>
</dbReference>
<proteinExistence type="predicted"/>